<dbReference type="AlphaFoldDB" id="A0A0F4YH38"/>
<gene>
    <name evidence="2" type="ORF">T310_8578</name>
</gene>
<protein>
    <submittedName>
        <fullName evidence="2">Uncharacterized protein</fullName>
    </submittedName>
</protein>
<dbReference type="Proteomes" id="UP000053958">
    <property type="component" value="Unassembled WGS sequence"/>
</dbReference>
<feature type="region of interest" description="Disordered" evidence="1">
    <location>
        <begin position="82"/>
        <end position="120"/>
    </location>
</feature>
<dbReference type="RefSeq" id="XP_013324111.1">
    <property type="nucleotide sequence ID" value="XM_013468657.1"/>
</dbReference>
<dbReference type="EMBL" id="LASV01000643">
    <property type="protein sequence ID" value="KKA17499.1"/>
    <property type="molecule type" value="Genomic_DNA"/>
</dbReference>
<name>A0A0F4YH38_RASE3</name>
<organism evidence="2 3">
    <name type="scientific">Rasamsonia emersonii (strain ATCC 16479 / CBS 393.64 / IMI 116815)</name>
    <dbReference type="NCBI Taxonomy" id="1408163"/>
    <lineage>
        <taxon>Eukaryota</taxon>
        <taxon>Fungi</taxon>
        <taxon>Dikarya</taxon>
        <taxon>Ascomycota</taxon>
        <taxon>Pezizomycotina</taxon>
        <taxon>Eurotiomycetes</taxon>
        <taxon>Eurotiomycetidae</taxon>
        <taxon>Eurotiales</taxon>
        <taxon>Trichocomaceae</taxon>
        <taxon>Rasamsonia</taxon>
    </lineage>
</organism>
<dbReference type="GeneID" id="25320825"/>
<evidence type="ECO:0000313" key="2">
    <source>
        <dbReference type="EMBL" id="KKA17499.1"/>
    </source>
</evidence>
<accession>A0A0F4YH38</accession>
<evidence type="ECO:0000313" key="3">
    <source>
        <dbReference type="Proteomes" id="UP000053958"/>
    </source>
</evidence>
<sequence>SVFAAISIYPRCFFSTKTSIYYLDCSSRFNPINEVYPVHYADTCTPSNAINLLTTVLHHNALRLDVLAQRPVLNIVISKRPRPSDRHPLARLRPARRARNPQNRHHHAVPELGHPQRPARLRVQNRNQVRHRRDVLLRAVLGDVLSVDVLVLERDLEDAARGHCRRAAAGTAGVLQLAALDLLDRELAVRMSLVETSFDGDDLATEQHLGRLRPAALVDHLLGHRADRVSRSRPRDAAANPPGQRHGVEHRIVEDMALVRRFRGHTYARTHLGATGSQRAIDNLVVGRPGHENGLAIAGRNRTRNQSALFKGAQRRLPVRRIGTT</sequence>
<feature type="compositionally biased region" description="Basic residues" evidence="1">
    <location>
        <begin position="89"/>
        <end position="107"/>
    </location>
</feature>
<keyword evidence="3" id="KW-1185">Reference proteome</keyword>
<comment type="caution">
    <text evidence="2">The sequence shown here is derived from an EMBL/GenBank/DDBJ whole genome shotgun (WGS) entry which is preliminary data.</text>
</comment>
<feature type="non-terminal residue" evidence="2">
    <location>
        <position position="1"/>
    </location>
</feature>
<reference evidence="2 3" key="1">
    <citation type="submission" date="2015-04" db="EMBL/GenBank/DDBJ databases">
        <authorList>
            <person name="Heijne W.H."/>
            <person name="Fedorova N.D."/>
            <person name="Nierman W.C."/>
            <person name="Vollebregt A.W."/>
            <person name="Zhao Z."/>
            <person name="Wu L."/>
            <person name="Kumar M."/>
            <person name="Stam H."/>
            <person name="van den Berg M.A."/>
            <person name="Pel H.J."/>
        </authorList>
    </citation>
    <scope>NUCLEOTIDE SEQUENCE [LARGE SCALE GENOMIC DNA]</scope>
    <source>
        <strain evidence="2 3">CBS 393.64</strain>
    </source>
</reference>
<evidence type="ECO:0000256" key="1">
    <source>
        <dbReference type="SAM" id="MobiDB-lite"/>
    </source>
</evidence>
<proteinExistence type="predicted"/>